<evidence type="ECO:0000313" key="2">
    <source>
        <dbReference type="Proteomes" id="UP000192356"/>
    </source>
</evidence>
<dbReference type="Proteomes" id="UP000192356">
    <property type="component" value="Unassembled WGS sequence"/>
</dbReference>
<comment type="caution">
    <text evidence="1">The sequence shown here is derived from an EMBL/GenBank/DDBJ whole genome shotgun (WGS) entry which is preliminary data.</text>
</comment>
<protein>
    <submittedName>
        <fullName evidence="1">Uncharacterized protein</fullName>
    </submittedName>
</protein>
<evidence type="ECO:0000313" key="1">
    <source>
        <dbReference type="EMBL" id="ORD95247.1"/>
    </source>
</evidence>
<sequence length="64" mass="7675">MVLFPVKNQCFQIKILKKGMILQKLIYGEKKIFEDKFFGLMRLKLMCLDLMEEFMLEEKGLIDI</sequence>
<reference evidence="1 2" key="1">
    <citation type="journal article" date="2017" name="Environ. Microbiol.">
        <title>Decay of the glycolytic pathway and adaptation to intranuclear parasitism within Enterocytozoonidae microsporidia.</title>
        <authorList>
            <person name="Wiredu Boakye D."/>
            <person name="Jaroenlak P."/>
            <person name="Prachumwat A."/>
            <person name="Williams T.A."/>
            <person name="Bateman K.S."/>
            <person name="Itsathitphaisarn O."/>
            <person name="Sritunyalucksana K."/>
            <person name="Paszkiewicz K.H."/>
            <person name="Moore K.A."/>
            <person name="Stentiford G.D."/>
            <person name="Williams B.A."/>
        </authorList>
    </citation>
    <scope>NUCLEOTIDE SEQUENCE [LARGE SCALE GENOMIC DNA]</scope>
    <source>
        <strain evidence="1 2">GB1</strain>
    </source>
</reference>
<organism evidence="1 2">
    <name type="scientific">Hepatospora eriocheir</name>
    <dbReference type="NCBI Taxonomy" id="1081669"/>
    <lineage>
        <taxon>Eukaryota</taxon>
        <taxon>Fungi</taxon>
        <taxon>Fungi incertae sedis</taxon>
        <taxon>Microsporidia</taxon>
        <taxon>Hepatosporidae</taxon>
        <taxon>Hepatospora</taxon>
    </lineage>
</organism>
<dbReference type="EMBL" id="LVKB01000534">
    <property type="protein sequence ID" value="ORD95247.1"/>
    <property type="molecule type" value="Genomic_DNA"/>
</dbReference>
<keyword evidence="2" id="KW-1185">Reference proteome</keyword>
<dbReference type="AlphaFoldDB" id="A0A1X0Q696"/>
<gene>
    <name evidence="1" type="ORF">HERIO_2613</name>
</gene>
<accession>A0A1X0Q696</accession>
<proteinExistence type="predicted"/>
<dbReference type="VEuPathDB" id="MicrosporidiaDB:HERIO_2613"/>
<name>A0A1X0Q696_9MICR</name>